<dbReference type="InterPro" id="IPR008977">
    <property type="entry name" value="PHM/PNGase_F_dom_sf"/>
</dbReference>
<dbReference type="KEGG" id="samy:DB32_006589"/>
<dbReference type="Gene3D" id="2.60.120.230">
    <property type="match status" value="1"/>
</dbReference>
<evidence type="ECO:0000313" key="3">
    <source>
        <dbReference type="Proteomes" id="UP000034883"/>
    </source>
</evidence>
<dbReference type="InterPro" id="IPR014784">
    <property type="entry name" value="Cu2_ascorb_mOase-like_C"/>
</dbReference>
<proteinExistence type="predicted"/>
<evidence type="ECO:0008006" key="4">
    <source>
        <dbReference type="Google" id="ProtNLM"/>
    </source>
</evidence>
<dbReference type="AlphaFoldDB" id="A0A0F6W7R6"/>
<reference evidence="2 3" key="1">
    <citation type="submission" date="2015-03" db="EMBL/GenBank/DDBJ databases">
        <title>Genome assembly of Sandaracinus amylolyticus DSM 53668.</title>
        <authorList>
            <person name="Sharma G."/>
            <person name="Subramanian S."/>
        </authorList>
    </citation>
    <scope>NUCLEOTIDE SEQUENCE [LARGE SCALE GENOMIC DNA]</scope>
    <source>
        <strain evidence="2 3">DSM 53668</strain>
    </source>
</reference>
<evidence type="ECO:0000256" key="1">
    <source>
        <dbReference type="ARBA" id="ARBA00023157"/>
    </source>
</evidence>
<dbReference type="SUPFAM" id="SSF49742">
    <property type="entry name" value="PHM/PNGase F"/>
    <property type="match status" value="1"/>
</dbReference>
<gene>
    <name evidence="2" type="ORF">DB32_006589</name>
</gene>
<keyword evidence="1" id="KW-1015">Disulfide bond</keyword>
<accession>A0A0F6W7R6</accession>
<dbReference type="GO" id="GO:0016715">
    <property type="term" value="F:oxidoreductase activity, acting on paired donors, with incorporation or reduction of molecular oxygen, reduced ascorbate as one donor, and incorporation of one atom of oxygen"/>
    <property type="evidence" value="ECO:0007669"/>
    <property type="project" value="InterPro"/>
</dbReference>
<keyword evidence="3" id="KW-1185">Reference proteome</keyword>
<sequence>MLVALAMVSCSSEEDAPRCAADDAQRCLVNQQGCTPDAEGAAECVPCTSGTRANAEGLCARIPGTAQTHDFDEVVSEPGQELSGLCRSWTLDNDEELWVHAVELEQDEASHHSNWTFVPDTLYLGPDGTWPCAERDYHQLQAAVAGGVLYAQSTQAAREVQLFPEGAAVRIPPRSRIISDIHVLNATPETVRGHARLSIYTIPREDVTIVLTPFHIDYHALTIPPRATSRFVTTCDLASDFEAATERPFHIRLFYSLPHTHELGTRVFLQAIGGPRDGEMLVDVRGYNGEARGLLYEPPVDLAGITGLRFGCEFENPRAEEVGWGIGDQEMCEMLGFVESAAAFESRVAETTSMRMDGDVQEFSGECSNFVIPWEGR</sequence>
<evidence type="ECO:0000313" key="2">
    <source>
        <dbReference type="EMBL" id="AKF09440.1"/>
    </source>
</evidence>
<dbReference type="STRING" id="927083.DB32_006589"/>
<dbReference type="Proteomes" id="UP000034883">
    <property type="component" value="Chromosome"/>
</dbReference>
<name>A0A0F6W7R6_9BACT</name>
<dbReference type="EMBL" id="CP011125">
    <property type="protein sequence ID" value="AKF09440.1"/>
    <property type="molecule type" value="Genomic_DNA"/>
</dbReference>
<protein>
    <recommendedName>
        <fullName evidence="4">Copper type II ascorbate-dependent monooxygenase C-terminal domain-containing protein</fullName>
    </recommendedName>
</protein>
<organism evidence="2 3">
    <name type="scientific">Sandaracinus amylolyticus</name>
    <dbReference type="NCBI Taxonomy" id="927083"/>
    <lineage>
        <taxon>Bacteria</taxon>
        <taxon>Pseudomonadati</taxon>
        <taxon>Myxococcota</taxon>
        <taxon>Polyangia</taxon>
        <taxon>Polyangiales</taxon>
        <taxon>Sandaracinaceae</taxon>
        <taxon>Sandaracinus</taxon>
    </lineage>
</organism>